<protein>
    <submittedName>
        <fullName evidence="3">Substrate-binding domain-containing protein</fullName>
    </submittedName>
</protein>
<evidence type="ECO:0000256" key="1">
    <source>
        <dbReference type="SAM" id="SignalP"/>
    </source>
</evidence>
<dbReference type="InterPro" id="IPR024370">
    <property type="entry name" value="PBP_domain"/>
</dbReference>
<keyword evidence="4" id="KW-1185">Reference proteome</keyword>
<sequence length="270" mass="29657">MKKISLLISVIYLSFLNAGLAADLKLAVTTSFHNSGLSEVLLPEIKKDLDLDVHLIVVGTGQALKLGRAGDVDAILVHSKMAEEEFVRNGYGSHRREIMFNDFILIGPVTDPAQAAKQESAVSALRAIEKNRNLFVSRGDDSGTNRKEIALWVAVGREPAEFPASWYRATGAGMGATLNTASAMDAYVFADRGSWLNFENKRNLAVIFEGDPVLFNQYSFIPVNAARHPHVKHDLALKLENWLVSKKSQAMIGNYKISGEQLFTPNAKTN</sequence>
<keyword evidence="1" id="KW-0732">Signal</keyword>
<reference evidence="3" key="1">
    <citation type="submission" date="2022-06" db="EMBL/GenBank/DDBJ databases">
        <title>Sneathiella actinostolidae sp. nov., isolated from a sea anemonein the Western Pacific Ocean.</title>
        <authorList>
            <person name="Wei M.J."/>
        </authorList>
    </citation>
    <scope>NUCLEOTIDE SEQUENCE</scope>
    <source>
        <strain evidence="3">PHK-P5</strain>
    </source>
</reference>
<dbReference type="SUPFAM" id="SSF53850">
    <property type="entry name" value="Periplasmic binding protein-like II"/>
    <property type="match status" value="1"/>
</dbReference>
<evidence type="ECO:0000259" key="2">
    <source>
        <dbReference type="Pfam" id="PF12849"/>
    </source>
</evidence>
<gene>
    <name evidence="3" type="ORF">NBZ79_15925</name>
</gene>
<name>A0ABY4W122_9PROT</name>
<dbReference type="InterPro" id="IPR052738">
    <property type="entry name" value="ABC-Tungstate_binding"/>
</dbReference>
<evidence type="ECO:0000313" key="4">
    <source>
        <dbReference type="Proteomes" id="UP001056291"/>
    </source>
</evidence>
<dbReference type="EMBL" id="CP098747">
    <property type="protein sequence ID" value="USG60654.1"/>
    <property type="molecule type" value="Genomic_DNA"/>
</dbReference>
<dbReference type="Proteomes" id="UP001056291">
    <property type="component" value="Chromosome"/>
</dbReference>
<evidence type="ECO:0000313" key="3">
    <source>
        <dbReference type="EMBL" id="USG60654.1"/>
    </source>
</evidence>
<dbReference type="Gene3D" id="3.40.190.10">
    <property type="entry name" value="Periplasmic binding protein-like II"/>
    <property type="match status" value="2"/>
</dbReference>
<dbReference type="PANTHER" id="PTHR37945:SF1">
    <property type="entry name" value="EXTRACELLULAR TUNGSTATE BINDING PROTEIN"/>
    <property type="match status" value="1"/>
</dbReference>
<dbReference type="PANTHER" id="PTHR37945">
    <property type="entry name" value="EXTRACELLULAR TUNGSTATE BINDING PROTEIN"/>
    <property type="match status" value="1"/>
</dbReference>
<organism evidence="3 4">
    <name type="scientific">Sneathiella marina</name>
    <dbReference type="NCBI Taxonomy" id="2950108"/>
    <lineage>
        <taxon>Bacteria</taxon>
        <taxon>Pseudomonadati</taxon>
        <taxon>Pseudomonadota</taxon>
        <taxon>Alphaproteobacteria</taxon>
        <taxon>Sneathiellales</taxon>
        <taxon>Sneathiellaceae</taxon>
        <taxon>Sneathiella</taxon>
    </lineage>
</organism>
<dbReference type="RefSeq" id="WP_251933535.1">
    <property type="nucleotide sequence ID" value="NZ_CP098747.1"/>
</dbReference>
<accession>A0ABY4W122</accession>
<feature type="signal peptide" evidence="1">
    <location>
        <begin position="1"/>
        <end position="21"/>
    </location>
</feature>
<feature type="domain" description="PBP" evidence="2">
    <location>
        <begin position="25"/>
        <end position="246"/>
    </location>
</feature>
<dbReference type="Pfam" id="PF12849">
    <property type="entry name" value="PBP_like_2"/>
    <property type="match status" value="1"/>
</dbReference>
<proteinExistence type="predicted"/>
<feature type="chain" id="PRO_5046053975" evidence="1">
    <location>
        <begin position="22"/>
        <end position="270"/>
    </location>
</feature>